<dbReference type="InterPro" id="IPR010721">
    <property type="entry name" value="UstE-like"/>
</dbReference>
<dbReference type="PANTHER" id="PTHR32251">
    <property type="entry name" value="3-OXO-5-ALPHA-STEROID 4-DEHYDROGENASE"/>
    <property type="match status" value="1"/>
</dbReference>
<feature type="transmembrane region" description="Helical" evidence="1">
    <location>
        <begin position="108"/>
        <end position="130"/>
    </location>
</feature>
<name>A0A7W9CTB9_9HYPH</name>
<keyword evidence="3" id="KW-1185">Reference proteome</keyword>
<dbReference type="Pfam" id="PF06966">
    <property type="entry name" value="DUF1295"/>
    <property type="match status" value="1"/>
</dbReference>
<feature type="transmembrane region" description="Helical" evidence="1">
    <location>
        <begin position="212"/>
        <end position="232"/>
    </location>
</feature>
<reference evidence="2 3" key="1">
    <citation type="submission" date="2020-08" db="EMBL/GenBank/DDBJ databases">
        <title>Genomic Encyclopedia of Type Strains, Phase IV (KMG-IV): sequencing the most valuable type-strain genomes for metagenomic binning, comparative biology and taxonomic classification.</title>
        <authorList>
            <person name="Goeker M."/>
        </authorList>
    </citation>
    <scope>NUCLEOTIDE SEQUENCE [LARGE SCALE GENOMIC DNA]</scope>
    <source>
        <strain evidence="2 3">DSM 16268</strain>
    </source>
</reference>
<dbReference type="AlphaFoldDB" id="A0A7W9CTB9"/>
<dbReference type="RefSeq" id="WP_183852260.1">
    <property type="nucleotide sequence ID" value="NZ_JACHOO010000001.1"/>
</dbReference>
<keyword evidence="1" id="KW-0472">Membrane</keyword>
<protein>
    <submittedName>
        <fullName evidence="2">Steroid 5-alpha reductase family enzyme</fullName>
    </submittedName>
</protein>
<proteinExistence type="predicted"/>
<organism evidence="2 3">
    <name type="scientific">Prosthecomicrobium pneumaticum</name>
    <dbReference type="NCBI Taxonomy" id="81895"/>
    <lineage>
        <taxon>Bacteria</taxon>
        <taxon>Pseudomonadati</taxon>
        <taxon>Pseudomonadota</taxon>
        <taxon>Alphaproteobacteria</taxon>
        <taxon>Hyphomicrobiales</taxon>
        <taxon>Kaistiaceae</taxon>
        <taxon>Prosthecomicrobium</taxon>
    </lineage>
</organism>
<sequence>MSVGLLVLLLALGLAAVMAFAWSAVVRSGKSGFADAVWSIGTGAACAIAAIVPSVGAAPSLRQGVMAALLLLWGLRLGLHIAGRAAHGDDPRYAELKKQWGARYRSRLFLFLQIQAAASLVLAVSVIAAARNPAPDFGLADWIAVAIVAVAVAGEAIADRQLAAFRADPRNKGRVCDVGLWGLSRHPNYFFEWLVWMALPFFAFDASGGHPFGFVALAAPALMYWLLVRVSGIPPLEEHMLRSRGAAFRAYQRRVNAFWPGPPRPETQTVERNPSP</sequence>
<accession>A0A7W9CTB9</accession>
<dbReference type="GO" id="GO:0016020">
    <property type="term" value="C:membrane"/>
    <property type="evidence" value="ECO:0007669"/>
    <property type="project" value="TreeGrafter"/>
</dbReference>
<dbReference type="Proteomes" id="UP000523821">
    <property type="component" value="Unassembled WGS sequence"/>
</dbReference>
<dbReference type="Gene3D" id="1.20.120.1630">
    <property type="match status" value="1"/>
</dbReference>
<dbReference type="EMBL" id="JACHOO010000001">
    <property type="protein sequence ID" value="MBB5751520.1"/>
    <property type="molecule type" value="Genomic_DNA"/>
</dbReference>
<evidence type="ECO:0000256" key="1">
    <source>
        <dbReference type="SAM" id="Phobius"/>
    </source>
</evidence>
<keyword evidence="1" id="KW-0812">Transmembrane</keyword>
<comment type="caution">
    <text evidence="2">The sequence shown here is derived from an EMBL/GenBank/DDBJ whole genome shotgun (WGS) entry which is preliminary data.</text>
</comment>
<feature type="transmembrane region" description="Helical" evidence="1">
    <location>
        <begin position="37"/>
        <end position="58"/>
    </location>
</feature>
<keyword evidence="1" id="KW-1133">Transmembrane helix</keyword>
<gene>
    <name evidence="2" type="ORF">GGQ63_000563</name>
</gene>
<dbReference type="PANTHER" id="PTHR32251:SF17">
    <property type="entry name" value="STEROID 5-ALPHA REDUCTASE C-TERMINAL DOMAIN-CONTAINING PROTEIN"/>
    <property type="match status" value="1"/>
</dbReference>
<evidence type="ECO:0000313" key="2">
    <source>
        <dbReference type="EMBL" id="MBB5751520.1"/>
    </source>
</evidence>
<evidence type="ECO:0000313" key="3">
    <source>
        <dbReference type="Proteomes" id="UP000523821"/>
    </source>
</evidence>